<keyword evidence="10" id="KW-1185">Reference proteome</keyword>
<dbReference type="PANTHER" id="PTHR43399">
    <property type="entry name" value="SUBTILISIN-RELATED"/>
    <property type="match status" value="1"/>
</dbReference>
<sequence>MRNLLSLAIAMALPLAASAAEKECLVSFSGAQQDVCTGKNAAADPAMSSLLSFDAVKNSTLRLVKFGAPITAQQRAAVEAAGAQIISYAPHYAYLVRMPADLDAAMRAIDGVVWSGPFLPALKVDANIYAQLQGNDIATAAGIDALEISIDASADRYAVQDAIASTPGLAFANAVVAGGETRLLARFERSQLRTAVERLATDPGVLAIGFHKPMRLYNSQADWLHQSNINTPSPFMPVFDRGIYGCGQIIGELDTGLWQDNVAFKDASQATPINICDTGSSCPGIPVPNLAARKVISYYKWSGDAGGSWADEHGHGTHVAGSLIGNDNVANPGTDCTGFTTPGGNTNLDGTAPGAKLVMQESGSDLRYLNTQGGTPYHAAQIAYDNGARLHSDSWGGGCTDQFGLCISGCTVTYDETARDADRVMKDHPDLLMVFAAGNDATTCSNGNNVGSPGNAKNVLTIGANNRGTAGNAMASFSSRGPTLDSRTKPDLTAQGASIVSAARNASGTTTMSGTSMATPTAAGLAALVRDYLARGFYPTGQKVAGNAIPNPSGALVKAIMLAGASTLTGSGAGTNPGQSQGWGRIHLDNSLYFNGDQSHLYIHDAPAGLATGGVDNHSLTVAAGQPLVIALTWTDVAAAVGASPATVNSLRLEVQAPNGDVWTQKLPAGYNVNNATPTQSTATSNYDDLNTVQRISFTAPAAGTYQIRVRGINVPSGPQKYALAAIGSFTVSSNPDYALLTNPASIAVCAGTPGGIDVGVQSLSGFSDPVALSVTGLPGATTGVFSVTPVTPADPPATSHLTIGNTAGVASGNYNLSINGLSNGTTPIAHTAAATMSVTAAAPVAGTLTSPANGASGVGTTPTFTWSAIADAAQYRFQLSTDAAFGTFVENQVLSSTSFTPATALNPNTTYYWRIYGVNGCGEGAASAVSSFTTANMICRAPHAAIPDNNATGLTDTLNVTDASTLTGLKLSIKATHTWVGDLKFTLKKVESNTSSIVIDRPGVPASTNGCSSDNVDVVIDDAATTVVENQCNAAPPALSGNVKPNNPLATPFNGQTLGGTWTLNVSDAAGQDTGTLDEWCLLPATSTGPTTFTVGGNVGGLTGSGLELSLNAGAQTVPVATNGAFTFPTGLANGAAYAVTVGTQPSGQTCSVANGSGTISGANVTNVTVTCAATPTYTIGGNVGGLTGSGLVLSLNAGAQTLPVAANGAFTFPTGLADGAAYAVTVGTQPAGQTCSVANGSGTVAAANVTDVDVACVDDVDDLIFADGFDEL</sequence>
<keyword evidence="2 5" id="KW-0645">Protease</keyword>
<dbReference type="Gene3D" id="2.60.120.260">
    <property type="entry name" value="Galactose-binding domain-like"/>
    <property type="match status" value="1"/>
</dbReference>
<dbReference type="CDD" id="cd04842">
    <property type="entry name" value="Peptidases_S8_Kp43_protease"/>
    <property type="match status" value="1"/>
</dbReference>
<evidence type="ECO:0000313" key="10">
    <source>
        <dbReference type="Proteomes" id="UP000294862"/>
    </source>
</evidence>
<evidence type="ECO:0000256" key="1">
    <source>
        <dbReference type="ARBA" id="ARBA00011073"/>
    </source>
</evidence>
<dbReference type="Gene3D" id="2.60.120.380">
    <property type="match status" value="1"/>
</dbReference>
<accession>A0A4R2IGE8</accession>
<gene>
    <name evidence="9" type="ORF">EV148_102146</name>
</gene>
<evidence type="ECO:0000259" key="7">
    <source>
        <dbReference type="PROSITE" id="PS50853"/>
    </source>
</evidence>
<dbReference type="SUPFAM" id="SSF49785">
    <property type="entry name" value="Galactose-binding domain-like"/>
    <property type="match status" value="2"/>
</dbReference>
<dbReference type="Pfam" id="PF04151">
    <property type="entry name" value="PPC"/>
    <property type="match status" value="1"/>
</dbReference>
<dbReference type="InterPro" id="IPR013783">
    <property type="entry name" value="Ig-like_fold"/>
</dbReference>
<name>A0A4R2IGE8_9GAMM</name>
<feature type="chain" id="PRO_5020492991" evidence="6">
    <location>
        <begin position="20"/>
        <end position="1274"/>
    </location>
</feature>
<dbReference type="CDD" id="cd00063">
    <property type="entry name" value="FN3"/>
    <property type="match status" value="1"/>
</dbReference>
<dbReference type="InterPro" id="IPR003961">
    <property type="entry name" value="FN3_dom"/>
</dbReference>
<feature type="active site" description="Charge relay system" evidence="5">
    <location>
        <position position="315"/>
    </location>
</feature>
<dbReference type="GO" id="GO:0006508">
    <property type="term" value="P:proteolysis"/>
    <property type="evidence" value="ECO:0007669"/>
    <property type="project" value="UniProtKB-KW"/>
</dbReference>
<dbReference type="InterPro" id="IPR034058">
    <property type="entry name" value="TagA/B/C/D_pept_dom"/>
</dbReference>
<dbReference type="PROSITE" id="PS51829">
    <property type="entry name" value="P_HOMO_B"/>
    <property type="match status" value="1"/>
</dbReference>
<dbReference type="SUPFAM" id="SSF52743">
    <property type="entry name" value="Subtilisin-like"/>
    <property type="match status" value="1"/>
</dbReference>
<dbReference type="Proteomes" id="UP000294862">
    <property type="component" value="Unassembled WGS sequence"/>
</dbReference>
<feature type="domain" description="Fibronectin type-III" evidence="7">
    <location>
        <begin position="845"/>
        <end position="938"/>
    </location>
</feature>
<evidence type="ECO:0000256" key="2">
    <source>
        <dbReference type="ARBA" id="ARBA00022670"/>
    </source>
</evidence>
<dbReference type="InterPro" id="IPR023828">
    <property type="entry name" value="Peptidase_S8_Ser-AS"/>
</dbReference>
<dbReference type="SUPFAM" id="SSF49265">
    <property type="entry name" value="Fibronectin type III"/>
    <property type="match status" value="1"/>
</dbReference>
<dbReference type="InterPro" id="IPR000209">
    <property type="entry name" value="Peptidase_S8/S53_dom"/>
</dbReference>
<dbReference type="InterPro" id="IPR008979">
    <property type="entry name" value="Galactose-bd-like_sf"/>
</dbReference>
<dbReference type="InterPro" id="IPR036852">
    <property type="entry name" value="Peptidase_S8/S53_dom_sf"/>
</dbReference>
<dbReference type="Pfam" id="PF00082">
    <property type="entry name" value="Peptidase_S8"/>
    <property type="match status" value="1"/>
</dbReference>
<dbReference type="PANTHER" id="PTHR43399:SF4">
    <property type="entry name" value="CELL WALL-ASSOCIATED PROTEASE"/>
    <property type="match status" value="1"/>
</dbReference>
<feature type="active site" description="Charge relay system" evidence="5">
    <location>
        <position position="516"/>
    </location>
</feature>
<proteinExistence type="inferred from homology"/>
<dbReference type="InterPro" id="IPR051048">
    <property type="entry name" value="Peptidase_S8/S53_subtilisin"/>
</dbReference>
<evidence type="ECO:0000256" key="3">
    <source>
        <dbReference type="ARBA" id="ARBA00022801"/>
    </source>
</evidence>
<dbReference type="PROSITE" id="PS51892">
    <property type="entry name" value="SUBTILASE"/>
    <property type="match status" value="1"/>
</dbReference>
<dbReference type="InterPro" id="IPR002884">
    <property type="entry name" value="P_dom"/>
</dbReference>
<protein>
    <submittedName>
        <fullName evidence="9">Proprotein convertase P-domain-containing protein</fullName>
    </submittedName>
</protein>
<keyword evidence="6" id="KW-0732">Signal</keyword>
<evidence type="ECO:0000256" key="6">
    <source>
        <dbReference type="SAM" id="SignalP"/>
    </source>
</evidence>
<keyword evidence="4 5" id="KW-0720">Serine protease</keyword>
<feature type="active site" description="Charge relay system" evidence="5">
    <location>
        <position position="254"/>
    </location>
</feature>
<dbReference type="PROSITE" id="PS50853">
    <property type="entry name" value="FN3"/>
    <property type="match status" value="1"/>
</dbReference>
<keyword evidence="3 5" id="KW-0378">Hydrolase</keyword>
<dbReference type="InterPro" id="IPR015500">
    <property type="entry name" value="Peptidase_S8_subtilisin-rel"/>
</dbReference>
<comment type="caution">
    <text evidence="9">The sequence shown here is derived from an EMBL/GenBank/DDBJ whole genome shotgun (WGS) entry which is preliminary data.</text>
</comment>
<dbReference type="Gene3D" id="2.60.40.10">
    <property type="entry name" value="Immunoglobulins"/>
    <property type="match status" value="1"/>
</dbReference>
<dbReference type="AlphaFoldDB" id="A0A4R2IGE8"/>
<dbReference type="InterPro" id="IPR007280">
    <property type="entry name" value="Peptidase_C_arc/bac"/>
</dbReference>
<comment type="similarity">
    <text evidence="1 5">Belongs to the peptidase S8 family.</text>
</comment>
<organism evidence="9 10">
    <name type="scientific">Dokdonella fugitiva</name>
    <dbReference type="NCBI Taxonomy" id="328517"/>
    <lineage>
        <taxon>Bacteria</taxon>
        <taxon>Pseudomonadati</taxon>
        <taxon>Pseudomonadota</taxon>
        <taxon>Gammaproteobacteria</taxon>
        <taxon>Lysobacterales</taxon>
        <taxon>Rhodanobacteraceae</taxon>
        <taxon>Dokdonella</taxon>
    </lineage>
</organism>
<dbReference type="InterPro" id="IPR036116">
    <property type="entry name" value="FN3_sf"/>
</dbReference>
<dbReference type="PRINTS" id="PR00723">
    <property type="entry name" value="SUBTILISIN"/>
</dbReference>
<evidence type="ECO:0000256" key="4">
    <source>
        <dbReference type="ARBA" id="ARBA00022825"/>
    </source>
</evidence>
<feature type="signal peptide" evidence="6">
    <location>
        <begin position="1"/>
        <end position="19"/>
    </location>
</feature>
<dbReference type="GO" id="GO:0004252">
    <property type="term" value="F:serine-type endopeptidase activity"/>
    <property type="evidence" value="ECO:0007669"/>
    <property type="project" value="UniProtKB-UniRule"/>
</dbReference>
<feature type="domain" description="P/Homo B" evidence="8">
    <location>
        <begin position="930"/>
        <end position="1092"/>
    </location>
</feature>
<dbReference type="Pfam" id="PF01483">
    <property type="entry name" value="P_proprotein"/>
    <property type="match status" value="1"/>
</dbReference>
<evidence type="ECO:0000259" key="8">
    <source>
        <dbReference type="PROSITE" id="PS51829"/>
    </source>
</evidence>
<evidence type="ECO:0000256" key="5">
    <source>
        <dbReference type="PROSITE-ProRule" id="PRU01240"/>
    </source>
</evidence>
<reference evidence="9 10" key="1">
    <citation type="journal article" date="2015" name="Stand. Genomic Sci.">
        <title>Genomic Encyclopedia of Bacterial and Archaeal Type Strains, Phase III: the genomes of soil and plant-associated and newly described type strains.</title>
        <authorList>
            <person name="Whitman W.B."/>
            <person name="Woyke T."/>
            <person name="Klenk H.P."/>
            <person name="Zhou Y."/>
            <person name="Lilburn T.G."/>
            <person name="Beck B.J."/>
            <person name="De Vos P."/>
            <person name="Vandamme P."/>
            <person name="Eisen J.A."/>
            <person name="Garrity G."/>
            <person name="Hugenholtz P."/>
            <person name="Kyrpides N.C."/>
        </authorList>
    </citation>
    <scope>NUCLEOTIDE SEQUENCE [LARGE SCALE GENOMIC DNA]</scope>
    <source>
        <strain evidence="9 10">A3</strain>
    </source>
</reference>
<dbReference type="Gene3D" id="3.40.50.200">
    <property type="entry name" value="Peptidase S8/S53 domain"/>
    <property type="match status" value="1"/>
</dbReference>
<dbReference type="EMBL" id="SLWQ01000002">
    <property type="protein sequence ID" value="TCO41795.1"/>
    <property type="molecule type" value="Genomic_DNA"/>
</dbReference>
<dbReference type="PROSITE" id="PS00138">
    <property type="entry name" value="SUBTILASE_SER"/>
    <property type="match status" value="1"/>
</dbReference>
<evidence type="ECO:0000313" key="9">
    <source>
        <dbReference type="EMBL" id="TCO41795.1"/>
    </source>
</evidence>